<keyword evidence="3" id="KW-1185">Reference proteome</keyword>
<name>A0AAW2BH42_9ROSI</name>
<dbReference type="EMBL" id="JAZDWU010000012">
    <property type="protein sequence ID" value="KAK9984314.1"/>
    <property type="molecule type" value="Genomic_DNA"/>
</dbReference>
<evidence type="ECO:0000313" key="3">
    <source>
        <dbReference type="Proteomes" id="UP001459277"/>
    </source>
</evidence>
<gene>
    <name evidence="2" type="ORF">SO802_033839</name>
</gene>
<feature type="region of interest" description="Disordered" evidence="1">
    <location>
        <begin position="72"/>
        <end position="101"/>
    </location>
</feature>
<sequence>MEEEKQNLNVDVKNPAVKRIIHSEILPTISWPSLSRRALAVKSCETAQRFGSPDHRMLIYKIHQYMLNKAPPVPQLLPTKTSAEHSTNGESEAPQVDHQNTNAVAESVEIATNEDINDVIVEDRHEVHWNANAGPLKVSFSAGLRVSHRGPH</sequence>
<reference evidence="2 3" key="1">
    <citation type="submission" date="2024-01" db="EMBL/GenBank/DDBJ databases">
        <title>A telomere-to-telomere, gap-free genome of sweet tea (Lithocarpus litseifolius).</title>
        <authorList>
            <person name="Zhou J."/>
        </authorList>
    </citation>
    <scope>NUCLEOTIDE SEQUENCE [LARGE SCALE GENOMIC DNA]</scope>
    <source>
        <strain evidence="2">Zhou-2022a</strain>
        <tissue evidence="2">Leaf</tissue>
    </source>
</reference>
<dbReference type="Proteomes" id="UP001459277">
    <property type="component" value="Unassembled WGS sequence"/>
</dbReference>
<organism evidence="2 3">
    <name type="scientific">Lithocarpus litseifolius</name>
    <dbReference type="NCBI Taxonomy" id="425828"/>
    <lineage>
        <taxon>Eukaryota</taxon>
        <taxon>Viridiplantae</taxon>
        <taxon>Streptophyta</taxon>
        <taxon>Embryophyta</taxon>
        <taxon>Tracheophyta</taxon>
        <taxon>Spermatophyta</taxon>
        <taxon>Magnoliopsida</taxon>
        <taxon>eudicotyledons</taxon>
        <taxon>Gunneridae</taxon>
        <taxon>Pentapetalae</taxon>
        <taxon>rosids</taxon>
        <taxon>fabids</taxon>
        <taxon>Fagales</taxon>
        <taxon>Fagaceae</taxon>
        <taxon>Lithocarpus</taxon>
    </lineage>
</organism>
<dbReference type="AlphaFoldDB" id="A0AAW2BH42"/>
<accession>A0AAW2BH42</accession>
<evidence type="ECO:0000313" key="2">
    <source>
        <dbReference type="EMBL" id="KAK9984314.1"/>
    </source>
</evidence>
<protein>
    <submittedName>
        <fullName evidence="2">Uncharacterized protein</fullName>
    </submittedName>
</protein>
<proteinExistence type="predicted"/>
<feature type="compositionally biased region" description="Polar residues" evidence="1">
    <location>
        <begin position="78"/>
        <end position="90"/>
    </location>
</feature>
<evidence type="ECO:0000256" key="1">
    <source>
        <dbReference type="SAM" id="MobiDB-lite"/>
    </source>
</evidence>
<comment type="caution">
    <text evidence="2">The sequence shown here is derived from an EMBL/GenBank/DDBJ whole genome shotgun (WGS) entry which is preliminary data.</text>
</comment>